<evidence type="ECO:0000313" key="2">
    <source>
        <dbReference type="Proteomes" id="UP001159405"/>
    </source>
</evidence>
<reference evidence="1 2" key="1">
    <citation type="submission" date="2022-05" db="EMBL/GenBank/DDBJ databases">
        <authorList>
            <consortium name="Genoscope - CEA"/>
            <person name="William W."/>
        </authorList>
    </citation>
    <scope>NUCLEOTIDE SEQUENCE [LARGE SCALE GENOMIC DNA]</scope>
</reference>
<protein>
    <recommendedName>
        <fullName evidence="3">Tesmin/TSO1-like CXC domain-containing protein</fullName>
    </recommendedName>
</protein>
<name>A0ABN8R924_9CNID</name>
<keyword evidence="2" id="KW-1185">Reference proteome</keyword>
<sequence>MLREHSLRANYQAAVWRRRLERCPDIPSPVGSGWCTEDGTLVIDWMGDQLAPQAVLEVLSCQCSRSCKLPSCYCIVNGLKCTDMCRLQDCTNKPEDKNDAEDSDW</sequence>
<evidence type="ECO:0008006" key="3">
    <source>
        <dbReference type="Google" id="ProtNLM"/>
    </source>
</evidence>
<gene>
    <name evidence="1" type="ORF">PLOB_00015721</name>
</gene>
<dbReference type="EMBL" id="CALNXK010000197">
    <property type="protein sequence ID" value="CAH3175167.1"/>
    <property type="molecule type" value="Genomic_DNA"/>
</dbReference>
<organism evidence="1 2">
    <name type="scientific">Porites lobata</name>
    <dbReference type="NCBI Taxonomy" id="104759"/>
    <lineage>
        <taxon>Eukaryota</taxon>
        <taxon>Metazoa</taxon>
        <taxon>Cnidaria</taxon>
        <taxon>Anthozoa</taxon>
        <taxon>Hexacorallia</taxon>
        <taxon>Scleractinia</taxon>
        <taxon>Fungiina</taxon>
        <taxon>Poritidae</taxon>
        <taxon>Porites</taxon>
    </lineage>
</organism>
<dbReference type="Proteomes" id="UP001159405">
    <property type="component" value="Unassembled WGS sequence"/>
</dbReference>
<accession>A0ABN8R924</accession>
<comment type="caution">
    <text evidence="1">The sequence shown here is derived from an EMBL/GenBank/DDBJ whole genome shotgun (WGS) entry which is preliminary data.</text>
</comment>
<evidence type="ECO:0000313" key="1">
    <source>
        <dbReference type="EMBL" id="CAH3175167.1"/>
    </source>
</evidence>
<dbReference type="PANTHER" id="PTHR46704">
    <property type="entry name" value="CXC DOMAIN-CONTAINING PROTEIN-RELATED"/>
    <property type="match status" value="1"/>
</dbReference>
<dbReference type="PANTHER" id="PTHR46704:SF9">
    <property type="entry name" value="BHLH DOMAIN-CONTAINING PROTEIN"/>
    <property type="match status" value="1"/>
</dbReference>
<proteinExistence type="predicted"/>